<organism evidence="2 3">
    <name type="scientific">Mycena albidolilacea</name>
    <dbReference type="NCBI Taxonomy" id="1033008"/>
    <lineage>
        <taxon>Eukaryota</taxon>
        <taxon>Fungi</taxon>
        <taxon>Dikarya</taxon>
        <taxon>Basidiomycota</taxon>
        <taxon>Agaricomycotina</taxon>
        <taxon>Agaricomycetes</taxon>
        <taxon>Agaricomycetidae</taxon>
        <taxon>Agaricales</taxon>
        <taxon>Marasmiineae</taxon>
        <taxon>Mycenaceae</taxon>
        <taxon>Mycena</taxon>
    </lineage>
</organism>
<dbReference type="InterPro" id="IPR028018">
    <property type="entry name" value="DUF4646"/>
</dbReference>
<feature type="region of interest" description="Disordered" evidence="1">
    <location>
        <begin position="253"/>
        <end position="281"/>
    </location>
</feature>
<dbReference type="Pfam" id="PF15496">
    <property type="entry name" value="DUF4646"/>
    <property type="match status" value="1"/>
</dbReference>
<evidence type="ECO:0000313" key="3">
    <source>
        <dbReference type="Proteomes" id="UP001218218"/>
    </source>
</evidence>
<dbReference type="AlphaFoldDB" id="A0AAD7F047"/>
<protein>
    <submittedName>
        <fullName evidence="2">Uncharacterized protein</fullName>
    </submittedName>
</protein>
<evidence type="ECO:0000313" key="2">
    <source>
        <dbReference type="EMBL" id="KAJ7358242.1"/>
    </source>
</evidence>
<sequence>MILLEEKADKTGPSSSSLSAPSHYASAGYYANTDYAPSSSGGSASLRPPPQWPASASETALPLAGSPPVSASSFPPLSATHSHTYIPVAVKQPVASFTRPAPINLERTPFQPMFLFADGNSLGNGFPNVLPPSTNQPHPFFVHDINETDWTTFLGDMQRAARLTEKDTRTAYCVPVVSSIPIINLALASAITHHIRRKKPRLVSLLVDKWNHHFFHPRNIEVILMRGQVKLSGQSDQPVANLYTPRTVNFKPPLLEDATSDGKSPPAAKGGSARGHGSGNADKTYRLFVVSMEA</sequence>
<reference evidence="2" key="1">
    <citation type="submission" date="2023-03" db="EMBL/GenBank/DDBJ databases">
        <title>Massive genome expansion in bonnet fungi (Mycena s.s.) driven by repeated elements and novel gene families across ecological guilds.</title>
        <authorList>
            <consortium name="Lawrence Berkeley National Laboratory"/>
            <person name="Harder C.B."/>
            <person name="Miyauchi S."/>
            <person name="Viragh M."/>
            <person name="Kuo A."/>
            <person name="Thoen E."/>
            <person name="Andreopoulos B."/>
            <person name="Lu D."/>
            <person name="Skrede I."/>
            <person name="Drula E."/>
            <person name="Henrissat B."/>
            <person name="Morin E."/>
            <person name="Kohler A."/>
            <person name="Barry K."/>
            <person name="LaButti K."/>
            <person name="Morin E."/>
            <person name="Salamov A."/>
            <person name="Lipzen A."/>
            <person name="Mereny Z."/>
            <person name="Hegedus B."/>
            <person name="Baldrian P."/>
            <person name="Stursova M."/>
            <person name="Weitz H."/>
            <person name="Taylor A."/>
            <person name="Grigoriev I.V."/>
            <person name="Nagy L.G."/>
            <person name="Martin F."/>
            <person name="Kauserud H."/>
        </authorList>
    </citation>
    <scope>NUCLEOTIDE SEQUENCE</scope>
    <source>
        <strain evidence="2">CBHHK002</strain>
    </source>
</reference>
<feature type="compositionally biased region" description="Basic and acidic residues" evidence="1">
    <location>
        <begin position="1"/>
        <end position="10"/>
    </location>
</feature>
<feature type="region of interest" description="Disordered" evidence="1">
    <location>
        <begin position="1"/>
        <end position="21"/>
    </location>
</feature>
<dbReference type="EMBL" id="JARIHO010000007">
    <property type="protein sequence ID" value="KAJ7358242.1"/>
    <property type="molecule type" value="Genomic_DNA"/>
</dbReference>
<feature type="region of interest" description="Disordered" evidence="1">
    <location>
        <begin position="36"/>
        <end position="75"/>
    </location>
</feature>
<accession>A0AAD7F047</accession>
<dbReference type="Proteomes" id="UP001218218">
    <property type="component" value="Unassembled WGS sequence"/>
</dbReference>
<evidence type="ECO:0000256" key="1">
    <source>
        <dbReference type="SAM" id="MobiDB-lite"/>
    </source>
</evidence>
<comment type="caution">
    <text evidence="2">The sequence shown here is derived from an EMBL/GenBank/DDBJ whole genome shotgun (WGS) entry which is preliminary data.</text>
</comment>
<name>A0AAD7F047_9AGAR</name>
<gene>
    <name evidence="2" type="ORF">DFH08DRAFT_848111</name>
</gene>
<keyword evidence="3" id="KW-1185">Reference proteome</keyword>
<proteinExistence type="predicted"/>